<dbReference type="PROSITE" id="PS51094">
    <property type="entry name" value="PTS_EIIA_TYPE_2"/>
    <property type="match status" value="1"/>
</dbReference>
<dbReference type="SUPFAM" id="SSF55804">
    <property type="entry name" value="Phoshotransferase/anion transport protein"/>
    <property type="match status" value="1"/>
</dbReference>
<dbReference type="PANTHER" id="PTHR47738">
    <property type="entry name" value="PTS SYSTEM FRUCTOSE-LIKE EIIA COMPONENT-RELATED"/>
    <property type="match status" value="1"/>
</dbReference>
<keyword evidence="2" id="KW-0762">Sugar transport</keyword>
<sequence>MSLSEYITPEHIKTPLTATTRDDAIRELIELIAPRLTDSEKAYKAVLEREKIMTTGVGNGLAIPHCKHESCPDFAIALGVHPTGVDFRSVDNKEARIIVLLVGPENSPAQHIKLLSRISRLLNNKEFREKILNASSAQEIAELIDEYDNTL</sequence>
<dbReference type="Pfam" id="PF00359">
    <property type="entry name" value="PTS_EIIA_2"/>
    <property type="match status" value="1"/>
</dbReference>
<dbReference type="InterPro" id="IPR002178">
    <property type="entry name" value="PTS_EIIA_type-2_dom"/>
</dbReference>
<organism evidence="2">
    <name type="scientific">Caldithrix abyssi</name>
    <dbReference type="NCBI Taxonomy" id="187145"/>
    <lineage>
        <taxon>Bacteria</taxon>
        <taxon>Pseudomonadati</taxon>
        <taxon>Calditrichota</taxon>
        <taxon>Calditrichia</taxon>
        <taxon>Calditrichales</taxon>
        <taxon>Calditrichaceae</taxon>
        <taxon>Caldithrix</taxon>
    </lineage>
</organism>
<name>A0A7V1PVR4_CALAY</name>
<dbReference type="EMBL" id="DRLD01000310">
    <property type="protein sequence ID" value="HED11251.1"/>
    <property type="molecule type" value="Genomic_DNA"/>
</dbReference>
<dbReference type="Gene3D" id="3.40.930.10">
    <property type="entry name" value="Mannitol-specific EII, Chain A"/>
    <property type="match status" value="1"/>
</dbReference>
<dbReference type="InterPro" id="IPR051541">
    <property type="entry name" value="PTS_SugarTrans_NitroReg"/>
</dbReference>
<dbReference type="CDD" id="cd00211">
    <property type="entry name" value="PTS_IIA_fru"/>
    <property type="match status" value="1"/>
</dbReference>
<accession>A0A7V1PVR4</accession>
<dbReference type="PANTHER" id="PTHR47738:SF2">
    <property type="entry name" value="PTS SYSTEM FRUCTOSE-LIKE EIIA COMPONENT"/>
    <property type="match status" value="1"/>
</dbReference>
<evidence type="ECO:0000259" key="1">
    <source>
        <dbReference type="PROSITE" id="PS51094"/>
    </source>
</evidence>
<proteinExistence type="predicted"/>
<dbReference type="PROSITE" id="PS00372">
    <property type="entry name" value="PTS_EIIA_TYPE_2_HIS"/>
    <property type="match status" value="1"/>
</dbReference>
<dbReference type="AlphaFoldDB" id="A0A7V1PVR4"/>
<dbReference type="Proteomes" id="UP000886005">
    <property type="component" value="Unassembled WGS sequence"/>
</dbReference>
<gene>
    <name evidence="2" type="ORF">ENJ10_11235</name>
</gene>
<reference evidence="2" key="1">
    <citation type="journal article" date="2020" name="mSystems">
        <title>Genome- and Community-Level Interaction Insights into Carbon Utilization and Element Cycling Functions of Hydrothermarchaeota in Hydrothermal Sediment.</title>
        <authorList>
            <person name="Zhou Z."/>
            <person name="Liu Y."/>
            <person name="Xu W."/>
            <person name="Pan J."/>
            <person name="Luo Z.H."/>
            <person name="Li M."/>
        </authorList>
    </citation>
    <scope>NUCLEOTIDE SEQUENCE [LARGE SCALE GENOMIC DNA]</scope>
    <source>
        <strain evidence="2">HyVt-456</strain>
    </source>
</reference>
<dbReference type="InterPro" id="IPR016152">
    <property type="entry name" value="PTrfase/Anion_transptr"/>
</dbReference>
<comment type="caution">
    <text evidence="2">The sequence shown here is derived from an EMBL/GenBank/DDBJ whole genome shotgun (WGS) entry which is preliminary data.</text>
</comment>
<protein>
    <submittedName>
        <fullName evidence="2">PTS sugar transporter subunit IIA</fullName>
    </submittedName>
</protein>
<feature type="domain" description="PTS EIIA type-2" evidence="1">
    <location>
        <begin position="5"/>
        <end position="147"/>
    </location>
</feature>
<evidence type="ECO:0000313" key="2">
    <source>
        <dbReference type="EMBL" id="HED11251.1"/>
    </source>
</evidence>
<keyword evidence="2" id="KW-0813">Transport</keyword>